<evidence type="ECO:0000313" key="3">
    <source>
        <dbReference type="Proteomes" id="UP001167796"/>
    </source>
</evidence>
<dbReference type="RefSeq" id="WP_305011853.1">
    <property type="nucleotide sequence ID" value="NZ_JAUQSX010000006.1"/>
</dbReference>
<comment type="caution">
    <text evidence="2">The sequence shown here is derived from an EMBL/GenBank/DDBJ whole genome shotgun (WGS) entry which is preliminary data.</text>
</comment>
<dbReference type="Proteomes" id="UP001167796">
    <property type="component" value="Unassembled WGS sequence"/>
</dbReference>
<name>A0ABT9ACB0_9BACT</name>
<keyword evidence="3" id="KW-1185">Reference proteome</keyword>
<reference evidence="2" key="1">
    <citation type="submission" date="2023-07" db="EMBL/GenBank/DDBJ databases">
        <authorList>
            <person name="Kim M.K."/>
        </authorList>
    </citation>
    <scope>NUCLEOTIDE SEQUENCE</scope>
    <source>
        <strain evidence="2">M29</strain>
    </source>
</reference>
<sequence>MLKNFQRYFRFYLATFLFGLLLVGIRWQAAPLGEKLVPQETPDSEQQVVAPSHRVTGDMAMR</sequence>
<dbReference type="EMBL" id="JAUQSX010000006">
    <property type="protein sequence ID" value="MDO7847173.1"/>
    <property type="molecule type" value="Genomic_DNA"/>
</dbReference>
<feature type="region of interest" description="Disordered" evidence="1">
    <location>
        <begin position="41"/>
        <end position="62"/>
    </location>
</feature>
<accession>A0ABT9ACB0</accession>
<gene>
    <name evidence="2" type="ORF">Q5H92_12445</name>
</gene>
<evidence type="ECO:0000313" key="2">
    <source>
        <dbReference type="EMBL" id="MDO7847173.1"/>
    </source>
</evidence>
<organism evidence="2 3">
    <name type="scientific">Hymenobacter mellowenesis</name>
    <dbReference type="NCBI Taxonomy" id="3063995"/>
    <lineage>
        <taxon>Bacteria</taxon>
        <taxon>Pseudomonadati</taxon>
        <taxon>Bacteroidota</taxon>
        <taxon>Cytophagia</taxon>
        <taxon>Cytophagales</taxon>
        <taxon>Hymenobacteraceae</taxon>
        <taxon>Hymenobacter</taxon>
    </lineage>
</organism>
<proteinExistence type="predicted"/>
<protein>
    <submittedName>
        <fullName evidence="2">Uncharacterized protein</fullName>
    </submittedName>
</protein>
<evidence type="ECO:0000256" key="1">
    <source>
        <dbReference type="SAM" id="MobiDB-lite"/>
    </source>
</evidence>